<accession>A0A4V3XBX9</accession>
<evidence type="ECO:0000259" key="1">
    <source>
        <dbReference type="PROSITE" id="PS50011"/>
    </source>
</evidence>
<dbReference type="Proteomes" id="UP000308199">
    <property type="component" value="Unassembled WGS sequence"/>
</dbReference>
<evidence type="ECO:0000313" key="2">
    <source>
        <dbReference type="EMBL" id="THH03683.1"/>
    </source>
</evidence>
<dbReference type="SMART" id="SM00220">
    <property type="entry name" value="S_TKc"/>
    <property type="match status" value="1"/>
</dbReference>
<reference evidence="2 3" key="1">
    <citation type="submission" date="2019-02" db="EMBL/GenBank/DDBJ databases">
        <title>Genome sequencing of the rare red list fungi Phellinidium pouzarii.</title>
        <authorList>
            <person name="Buettner E."/>
            <person name="Kellner H."/>
        </authorList>
    </citation>
    <scope>NUCLEOTIDE SEQUENCE [LARGE SCALE GENOMIC DNA]</scope>
    <source>
        <strain evidence="2 3">DSM 108285</strain>
    </source>
</reference>
<protein>
    <recommendedName>
        <fullName evidence="1">Protein kinase domain-containing protein</fullName>
    </recommendedName>
</protein>
<dbReference type="PROSITE" id="PS00108">
    <property type="entry name" value="PROTEIN_KINASE_ST"/>
    <property type="match status" value="1"/>
</dbReference>
<dbReference type="OrthoDB" id="4062651at2759"/>
<evidence type="ECO:0000313" key="3">
    <source>
        <dbReference type="Proteomes" id="UP000308199"/>
    </source>
</evidence>
<gene>
    <name evidence="2" type="ORF">EW145_g6094</name>
</gene>
<dbReference type="EMBL" id="SGPK01000427">
    <property type="protein sequence ID" value="THH03683.1"/>
    <property type="molecule type" value="Genomic_DNA"/>
</dbReference>
<dbReference type="SUPFAM" id="SSF56112">
    <property type="entry name" value="Protein kinase-like (PK-like)"/>
    <property type="match status" value="1"/>
</dbReference>
<dbReference type="InterPro" id="IPR000719">
    <property type="entry name" value="Prot_kinase_dom"/>
</dbReference>
<dbReference type="GO" id="GO:0005524">
    <property type="term" value="F:ATP binding"/>
    <property type="evidence" value="ECO:0007669"/>
    <property type="project" value="InterPro"/>
</dbReference>
<dbReference type="Gene3D" id="1.10.510.10">
    <property type="entry name" value="Transferase(Phosphotransferase) domain 1"/>
    <property type="match status" value="1"/>
</dbReference>
<dbReference type="AlphaFoldDB" id="A0A4V3XBX9"/>
<comment type="caution">
    <text evidence="2">The sequence shown here is derived from an EMBL/GenBank/DDBJ whole genome shotgun (WGS) entry which is preliminary data.</text>
</comment>
<feature type="domain" description="Protein kinase" evidence="1">
    <location>
        <begin position="1"/>
        <end position="192"/>
    </location>
</feature>
<sequence length="192" mass="21193">MEFIAKLVRERSNELKVLKVTRNTKPSCPHVISLINSIDSPSAPWVILQKLSPVQDKLYEGSELSGKVVQLCWDLTEGLAYLHEHHLAHLDIKPDNLVYDYAFRLQIIDFDLAIQVENEDTMVNEYRGTRGWSAPPSGGTGMNTGPLCGTDPSWQTGGRAVVLSSAFSRLATLLDCRRIADGNRATTATVVA</sequence>
<dbReference type="GO" id="GO:0044773">
    <property type="term" value="P:mitotic DNA damage checkpoint signaling"/>
    <property type="evidence" value="ECO:0007669"/>
    <property type="project" value="TreeGrafter"/>
</dbReference>
<dbReference type="InterPro" id="IPR011009">
    <property type="entry name" value="Kinase-like_dom_sf"/>
</dbReference>
<dbReference type="GO" id="GO:0004674">
    <property type="term" value="F:protein serine/threonine kinase activity"/>
    <property type="evidence" value="ECO:0007669"/>
    <property type="project" value="TreeGrafter"/>
</dbReference>
<keyword evidence="3" id="KW-1185">Reference proteome</keyword>
<dbReference type="PANTHER" id="PTHR44167">
    <property type="entry name" value="OVARIAN-SPECIFIC SERINE/THREONINE-PROTEIN KINASE LOK-RELATED"/>
    <property type="match status" value="1"/>
</dbReference>
<proteinExistence type="predicted"/>
<dbReference type="PANTHER" id="PTHR44167:SF24">
    <property type="entry name" value="SERINE_THREONINE-PROTEIN KINASE CHK2"/>
    <property type="match status" value="1"/>
</dbReference>
<dbReference type="PROSITE" id="PS50011">
    <property type="entry name" value="PROTEIN_KINASE_DOM"/>
    <property type="match status" value="1"/>
</dbReference>
<dbReference type="GO" id="GO:0005634">
    <property type="term" value="C:nucleus"/>
    <property type="evidence" value="ECO:0007669"/>
    <property type="project" value="TreeGrafter"/>
</dbReference>
<dbReference type="InterPro" id="IPR008271">
    <property type="entry name" value="Ser/Thr_kinase_AS"/>
</dbReference>
<organism evidence="2 3">
    <name type="scientific">Phellinidium pouzarii</name>
    <dbReference type="NCBI Taxonomy" id="167371"/>
    <lineage>
        <taxon>Eukaryota</taxon>
        <taxon>Fungi</taxon>
        <taxon>Dikarya</taxon>
        <taxon>Basidiomycota</taxon>
        <taxon>Agaricomycotina</taxon>
        <taxon>Agaricomycetes</taxon>
        <taxon>Hymenochaetales</taxon>
        <taxon>Hymenochaetaceae</taxon>
        <taxon>Phellinidium</taxon>
    </lineage>
</organism>
<dbReference type="Pfam" id="PF00069">
    <property type="entry name" value="Pkinase"/>
    <property type="match status" value="1"/>
</dbReference>
<name>A0A4V3XBX9_9AGAM</name>